<accession>A0AAE0YJ40</accession>
<dbReference type="Proteomes" id="UP001283361">
    <property type="component" value="Unassembled WGS sequence"/>
</dbReference>
<name>A0AAE0YJ40_9GAST</name>
<dbReference type="AlphaFoldDB" id="A0AAE0YJ40"/>
<reference evidence="1" key="1">
    <citation type="journal article" date="2023" name="G3 (Bethesda)">
        <title>A reference genome for the long-term kleptoplast-retaining sea slug Elysia crispata morphotype clarki.</title>
        <authorList>
            <person name="Eastman K.E."/>
            <person name="Pendleton A.L."/>
            <person name="Shaikh M.A."/>
            <person name="Suttiyut T."/>
            <person name="Ogas R."/>
            <person name="Tomko P."/>
            <person name="Gavelis G."/>
            <person name="Widhalm J.R."/>
            <person name="Wisecaver J.H."/>
        </authorList>
    </citation>
    <scope>NUCLEOTIDE SEQUENCE</scope>
    <source>
        <strain evidence="1">ECLA1</strain>
    </source>
</reference>
<proteinExistence type="predicted"/>
<organism evidence="1 2">
    <name type="scientific">Elysia crispata</name>
    <name type="common">lettuce slug</name>
    <dbReference type="NCBI Taxonomy" id="231223"/>
    <lineage>
        <taxon>Eukaryota</taxon>
        <taxon>Metazoa</taxon>
        <taxon>Spiralia</taxon>
        <taxon>Lophotrochozoa</taxon>
        <taxon>Mollusca</taxon>
        <taxon>Gastropoda</taxon>
        <taxon>Heterobranchia</taxon>
        <taxon>Euthyneura</taxon>
        <taxon>Panpulmonata</taxon>
        <taxon>Sacoglossa</taxon>
        <taxon>Placobranchoidea</taxon>
        <taxon>Plakobranchidae</taxon>
        <taxon>Elysia</taxon>
    </lineage>
</organism>
<sequence>MFLIAPFPASLSRETEEFASLNYYSVIHETSSSDEVTNEDDNVSEAAKDDVGDVKTKRLDRVDIACTQDDGRLRLRYLCVLCTHHSRCVNLSKSWISVTPVTFYRILRQNPIQQFFMACVHLTV</sequence>
<evidence type="ECO:0000313" key="1">
    <source>
        <dbReference type="EMBL" id="KAK3747455.1"/>
    </source>
</evidence>
<comment type="caution">
    <text evidence="1">The sequence shown here is derived from an EMBL/GenBank/DDBJ whole genome shotgun (WGS) entry which is preliminary data.</text>
</comment>
<gene>
    <name evidence="1" type="ORF">RRG08_015567</name>
</gene>
<evidence type="ECO:0000313" key="2">
    <source>
        <dbReference type="Proteomes" id="UP001283361"/>
    </source>
</evidence>
<keyword evidence="2" id="KW-1185">Reference proteome</keyword>
<dbReference type="EMBL" id="JAWDGP010006085">
    <property type="protein sequence ID" value="KAK3747455.1"/>
    <property type="molecule type" value="Genomic_DNA"/>
</dbReference>
<protein>
    <submittedName>
        <fullName evidence="1">Uncharacterized protein</fullName>
    </submittedName>
</protein>